<dbReference type="STRING" id="246409.I1CDR5"/>
<dbReference type="EMBL" id="CH476740">
    <property type="protein sequence ID" value="EIE86595.1"/>
    <property type="molecule type" value="Genomic_DNA"/>
</dbReference>
<sequence length="733" mass="84207">MPKRVSDNNNNNNNTNVNKKSKGPERPKLFQQLKAKFEKVNIFYAFCDAKLTTSITFQTIQKSVPDLTMEDLVAVNVIIPNFVHFHFIDAHLLEIEFGTTQNKNRAARETESDWWSKRTSAAPTIKSGAIQKIIEQQNKLFENSMHAFLIRCQQEGVDPSDHLLKEIEKNTPIHLPSDDEWFQEEEEAENIGSVIERLRSESFYAGQLDHLENQKLLPSKPPIYGEVEDLPKEIVCALEKKGISNLYIHQANAIKGIREGKHVIVSTSTARNDPAYAYSKKHVVYGKVSTFDGDTPTDQRALTRDHASVIFTNPDMLHHAILANHGRWQSFLSKLKYIVVDGKESVRKKSGIDPQLFLELHVYSGLFGLHTAYILRRLRRLCDHDGNRDYRFIACSATIANPEKWINQDGAPHGQKHFILWNPSLITPQERRGAVAEGAILLEYLLERKVRTIAFCKVRKTCELLMKHVRESLERKQKREVLQKVMSYRGGYRPEERRRIEKRLFDGDLLVVIATNALELGVDIGSLVVADKHPLDQYYAPKYVSSISQRWVKAPDPRFRPYPSQYVNIRHVNQDTFAVIDVTDNKNTVMEEIEVSRAGFEIYEGAIFIHQGRTYLVEECHIDKRYAKVHLVRVNWTTTQRDYTDVDAIKTDASKQIMETKNLVCYGQVRVSTTVFGYYRIDQRNRIMDSHEVYMDPIITFSNGIWADVPSAAVRQLKELDIDPMAAVHAACE</sequence>
<dbReference type="PROSITE" id="PS51194">
    <property type="entry name" value="HELICASE_CTER"/>
    <property type="match status" value="1"/>
</dbReference>
<dbReference type="CDD" id="cd18797">
    <property type="entry name" value="SF2_C_Hrq"/>
    <property type="match status" value="1"/>
</dbReference>
<feature type="region of interest" description="Disordered" evidence="1">
    <location>
        <begin position="1"/>
        <end position="25"/>
    </location>
</feature>
<reference evidence="3 4" key="1">
    <citation type="journal article" date="2009" name="PLoS Genet.">
        <title>Genomic analysis of the basal lineage fungus Rhizopus oryzae reveals a whole-genome duplication.</title>
        <authorList>
            <person name="Ma L.-J."/>
            <person name="Ibrahim A.S."/>
            <person name="Skory C."/>
            <person name="Grabherr M.G."/>
            <person name="Burger G."/>
            <person name="Butler M."/>
            <person name="Elias M."/>
            <person name="Idnurm A."/>
            <person name="Lang B.F."/>
            <person name="Sone T."/>
            <person name="Abe A."/>
            <person name="Calvo S.E."/>
            <person name="Corrochano L.M."/>
            <person name="Engels R."/>
            <person name="Fu J."/>
            <person name="Hansberg W."/>
            <person name="Kim J.-M."/>
            <person name="Kodira C.D."/>
            <person name="Koehrsen M.J."/>
            <person name="Liu B."/>
            <person name="Miranda-Saavedra D."/>
            <person name="O'Leary S."/>
            <person name="Ortiz-Castellanos L."/>
            <person name="Poulter R."/>
            <person name="Rodriguez-Romero J."/>
            <person name="Ruiz-Herrera J."/>
            <person name="Shen Y.-Q."/>
            <person name="Zeng Q."/>
            <person name="Galagan J."/>
            <person name="Birren B.W."/>
            <person name="Cuomo C.A."/>
            <person name="Wickes B.L."/>
        </authorList>
    </citation>
    <scope>NUCLEOTIDE SEQUENCE [LARGE SCALE GENOMIC DNA]</scope>
    <source>
        <strain evidence="4">RA 99-880 / ATCC MYA-4621 / FGSC 9543 / NRRL 43880</strain>
    </source>
</reference>
<evidence type="ECO:0000313" key="4">
    <source>
        <dbReference type="Proteomes" id="UP000009138"/>
    </source>
</evidence>
<dbReference type="OrthoDB" id="18781at2759"/>
<dbReference type="GO" id="GO:0006289">
    <property type="term" value="P:nucleotide-excision repair"/>
    <property type="evidence" value="ECO:0007669"/>
    <property type="project" value="TreeGrafter"/>
</dbReference>
<dbReference type="GeneID" id="93618271"/>
<dbReference type="Pfam" id="PF00271">
    <property type="entry name" value="Helicase_C"/>
    <property type="match status" value="1"/>
</dbReference>
<proteinExistence type="predicted"/>
<dbReference type="FunCoup" id="I1CDR5">
    <property type="interactions" value="357"/>
</dbReference>
<protein>
    <recommendedName>
        <fullName evidence="2">Helicase C-terminal domain-containing protein</fullName>
    </recommendedName>
</protein>
<dbReference type="GO" id="GO:0005634">
    <property type="term" value="C:nucleus"/>
    <property type="evidence" value="ECO:0007669"/>
    <property type="project" value="TreeGrafter"/>
</dbReference>
<organism evidence="3 4">
    <name type="scientific">Rhizopus delemar (strain RA 99-880 / ATCC MYA-4621 / FGSC 9543 / NRRL 43880)</name>
    <name type="common">Mucormycosis agent</name>
    <name type="synonym">Rhizopus arrhizus var. delemar</name>
    <dbReference type="NCBI Taxonomy" id="246409"/>
    <lineage>
        <taxon>Eukaryota</taxon>
        <taxon>Fungi</taxon>
        <taxon>Fungi incertae sedis</taxon>
        <taxon>Mucoromycota</taxon>
        <taxon>Mucoromycotina</taxon>
        <taxon>Mucoromycetes</taxon>
        <taxon>Mucorales</taxon>
        <taxon>Mucorineae</taxon>
        <taxon>Rhizopodaceae</taxon>
        <taxon>Rhizopus</taxon>
    </lineage>
</organism>
<dbReference type="GO" id="GO:0043138">
    <property type="term" value="F:3'-5' DNA helicase activity"/>
    <property type="evidence" value="ECO:0007669"/>
    <property type="project" value="TreeGrafter"/>
</dbReference>
<gene>
    <name evidence="3" type="ORF">RO3G_11306</name>
</gene>
<feature type="compositionally biased region" description="Low complexity" evidence="1">
    <location>
        <begin position="8"/>
        <end position="18"/>
    </location>
</feature>
<name>I1CDR5_RHIO9</name>
<dbReference type="AlphaFoldDB" id="I1CDR5"/>
<dbReference type="Gene3D" id="3.40.50.300">
    <property type="entry name" value="P-loop containing nucleotide triphosphate hydrolases"/>
    <property type="match status" value="2"/>
</dbReference>
<accession>I1CDR5</accession>
<keyword evidence="4" id="KW-1185">Reference proteome</keyword>
<dbReference type="GO" id="GO:0036297">
    <property type="term" value="P:interstrand cross-link repair"/>
    <property type="evidence" value="ECO:0007669"/>
    <property type="project" value="TreeGrafter"/>
</dbReference>
<dbReference type="SUPFAM" id="SSF52540">
    <property type="entry name" value="P-loop containing nucleoside triphosphate hydrolases"/>
    <property type="match status" value="1"/>
</dbReference>
<dbReference type="RefSeq" id="XP_067521991.1">
    <property type="nucleotide sequence ID" value="XM_067665890.1"/>
</dbReference>
<dbReference type="eggNOG" id="KOG4150">
    <property type="taxonomic scope" value="Eukaryota"/>
</dbReference>
<evidence type="ECO:0000259" key="2">
    <source>
        <dbReference type="PROSITE" id="PS51194"/>
    </source>
</evidence>
<dbReference type="PANTHER" id="PTHR47957:SF3">
    <property type="entry name" value="ATP-DEPENDENT HELICASE HRQ1"/>
    <property type="match status" value="1"/>
</dbReference>
<dbReference type="InterPro" id="IPR027417">
    <property type="entry name" value="P-loop_NTPase"/>
</dbReference>
<evidence type="ECO:0000313" key="3">
    <source>
        <dbReference type="EMBL" id="EIE86595.1"/>
    </source>
</evidence>
<dbReference type="OMA" id="AIEHEKF"/>
<dbReference type="InParanoid" id="I1CDR5"/>
<feature type="domain" description="Helicase C-terminal" evidence="2">
    <location>
        <begin position="441"/>
        <end position="601"/>
    </location>
</feature>
<dbReference type="PANTHER" id="PTHR47957">
    <property type="entry name" value="ATP-DEPENDENT HELICASE HRQ1"/>
    <property type="match status" value="1"/>
</dbReference>
<evidence type="ECO:0000256" key="1">
    <source>
        <dbReference type="SAM" id="MobiDB-lite"/>
    </source>
</evidence>
<dbReference type="Proteomes" id="UP000009138">
    <property type="component" value="Unassembled WGS sequence"/>
</dbReference>
<dbReference type="VEuPathDB" id="FungiDB:RO3G_11306"/>
<dbReference type="InterPro" id="IPR001650">
    <property type="entry name" value="Helicase_C-like"/>
</dbReference>